<dbReference type="GO" id="GO:0016491">
    <property type="term" value="F:oxidoreductase activity"/>
    <property type="evidence" value="ECO:0007669"/>
    <property type="project" value="InterPro"/>
</dbReference>
<accession>A0A3B9IHR6</accession>
<gene>
    <name evidence="2" type="ORF">DCK97_07580</name>
</gene>
<feature type="domain" description="4Fe-4S ferredoxin-type" evidence="1">
    <location>
        <begin position="789"/>
        <end position="819"/>
    </location>
</feature>
<name>A0A3B9IHR6_9PROT</name>
<dbReference type="Pfam" id="PF01568">
    <property type="entry name" value="Molydop_binding"/>
    <property type="match status" value="1"/>
</dbReference>
<dbReference type="SUPFAM" id="SSF53706">
    <property type="entry name" value="Formate dehydrogenase/DMSO reductase, domains 1-3"/>
    <property type="match status" value="1"/>
</dbReference>
<dbReference type="PANTHER" id="PTHR42783">
    <property type="entry name" value="GLUTAMATE SYNTHASE [NADPH] SMALL CHAIN"/>
    <property type="match status" value="1"/>
</dbReference>
<dbReference type="EMBL" id="DMAI01000121">
    <property type="protein sequence ID" value="HAE47266.1"/>
    <property type="molecule type" value="Genomic_DNA"/>
</dbReference>
<dbReference type="SUPFAM" id="SSF50692">
    <property type="entry name" value="ADC-like"/>
    <property type="match status" value="1"/>
</dbReference>
<sequence length="935" mass="100000">MASSLRSSTIAMSATGDTPKTLATDAAARLRGQLHGKTGRVFWRSLDELTAAPGFREAVATEFPGFARLMPEVDRRSVLKAMAASLALAGFTGCEGESDEAALPYVNAPEFMVPGEPRWYATAVTLCGYAQPVLGKTHVGRPVKLEGNPDHPATRGGTDPFLQAALLDLYDPDRSAAPLRDGRPVTWAEVDRALARLVSLLDGTGGEGFRLLTGTVTSPTLARQIGAMQARWPGARWHVFEPLAEDGPRRAAALAFGRPLDRQPALEAAEVVVALDDDLLGPGPHQIVTARRWAERRRDLQAGAGDSRLMVAEPVPSLTGTRADARLVTPARRIGRLAVTIAAELGVGEVPATGPALTARERDWAMRAARALAAAGPRGLFTVGPRHPAEVQALAFLVNARTGALGQTLRFTEPVAALPPAGSTSFDRPTSFDQLVDDMAAGRVTTLAVLGANPAYAAPAGSGFGEAAAQVGTIIHAGLHVDETAAIAGWHLPLAHELESWSDARAVDGTVSIIQPLVRPFHDVRGRHRVLAGLTGILPGGAEPPERAWVMETWRQRWGAAFEDRWRAALLAGLVEGTAAPEVRPDAVIDPPAVADEPVVDGLSVVFGPDPTIWDGRFADNAWLQETPKPANKVTWTNVIGISPALAAARGLKGGDVVTLSAAGRSLQGPVWITPGQEADTVSVTFGYGRRKAGRVGQGIGYDAFAIRPHGEIWHVEEARLQATGASRRIATTQAHQAMDGFDFVRTVPPDAQDISHHRATPGPKAAEAERARAPTFYPVRESGDGPSWAMAIDLDLCIGCNACVVACVAENNVAMVGEDLVAEGREMHWLRVDHYHEGDPAEPRAYFQPVPCMHCEQAPCEMGCPVNATVHSSEGLNVQIYNRCIGTRTCSSFCPYKVRRFNWFDYTGDDPEELRAMRNPDVTVRDRGVMEKCT</sequence>
<dbReference type="InterPro" id="IPR030948">
    <property type="entry name" value="TAT_var_transloc_signal_dom"/>
</dbReference>
<dbReference type="InterPro" id="IPR017896">
    <property type="entry name" value="4Fe4S_Fe-S-bd"/>
</dbReference>
<evidence type="ECO:0000313" key="3">
    <source>
        <dbReference type="Proteomes" id="UP000257706"/>
    </source>
</evidence>
<dbReference type="PROSITE" id="PS51379">
    <property type="entry name" value="4FE4S_FER_2"/>
    <property type="match status" value="2"/>
</dbReference>
<evidence type="ECO:0000259" key="1">
    <source>
        <dbReference type="PROSITE" id="PS51379"/>
    </source>
</evidence>
<dbReference type="AlphaFoldDB" id="A0A3B9IHR6"/>
<dbReference type="Gene3D" id="3.30.2070.10">
    <property type="entry name" value="Formate dehydrogenase/DMSO reductase"/>
    <property type="match status" value="1"/>
</dbReference>
<dbReference type="NCBIfam" id="TIGR04519">
    <property type="entry name" value="MoCo_extend_TAT"/>
    <property type="match status" value="1"/>
</dbReference>
<dbReference type="CDD" id="cd10551">
    <property type="entry name" value="PsrB"/>
    <property type="match status" value="1"/>
</dbReference>
<dbReference type="InterPro" id="IPR009010">
    <property type="entry name" value="Asp_de-COase-like_dom_sf"/>
</dbReference>
<dbReference type="Proteomes" id="UP000257706">
    <property type="component" value="Unassembled WGS sequence"/>
</dbReference>
<dbReference type="GO" id="GO:0043546">
    <property type="term" value="F:molybdopterin cofactor binding"/>
    <property type="evidence" value="ECO:0007669"/>
    <property type="project" value="InterPro"/>
</dbReference>
<dbReference type="Gene3D" id="2.40.40.20">
    <property type="match status" value="1"/>
</dbReference>
<dbReference type="PANTHER" id="PTHR42783:SF3">
    <property type="entry name" value="GLUTAMATE SYNTHASE [NADPH] SMALL CHAIN-RELATED"/>
    <property type="match status" value="1"/>
</dbReference>
<proteinExistence type="predicted"/>
<dbReference type="CDD" id="cd02784">
    <property type="entry name" value="MopB_CT_PHLH"/>
    <property type="match status" value="1"/>
</dbReference>
<reference evidence="2 3" key="1">
    <citation type="journal article" date="2018" name="Nat. Biotechnol.">
        <title>A standardized bacterial taxonomy based on genome phylogeny substantially revises the tree of life.</title>
        <authorList>
            <person name="Parks D.H."/>
            <person name="Chuvochina M."/>
            <person name="Waite D.W."/>
            <person name="Rinke C."/>
            <person name="Skarshewski A."/>
            <person name="Chaumeil P.A."/>
            <person name="Hugenholtz P."/>
        </authorList>
    </citation>
    <scope>NUCLEOTIDE SEQUENCE [LARGE SCALE GENOMIC DNA]</scope>
    <source>
        <strain evidence="2">UBA8739</strain>
    </source>
</reference>
<protein>
    <submittedName>
        <fullName evidence="2">Molybdopterin oxidoreductase</fullName>
    </submittedName>
</protein>
<dbReference type="Gene3D" id="2.20.25.90">
    <property type="entry name" value="ADC-like domains"/>
    <property type="match status" value="1"/>
</dbReference>
<dbReference type="InterPro" id="IPR006657">
    <property type="entry name" value="MoPterin_dinucl-bd_dom"/>
</dbReference>
<dbReference type="SUPFAM" id="SSF54862">
    <property type="entry name" value="4Fe-4S ferredoxins"/>
    <property type="match status" value="1"/>
</dbReference>
<evidence type="ECO:0000313" key="2">
    <source>
        <dbReference type="EMBL" id="HAE47266.1"/>
    </source>
</evidence>
<dbReference type="Gene3D" id="3.40.50.740">
    <property type="match status" value="1"/>
</dbReference>
<feature type="domain" description="4Fe-4S ferredoxin-type" evidence="1">
    <location>
        <begin position="875"/>
        <end position="905"/>
    </location>
</feature>
<feature type="non-terminal residue" evidence="2">
    <location>
        <position position="935"/>
    </location>
</feature>
<dbReference type="Gene3D" id="3.30.70.20">
    <property type="match status" value="2"/>
</dbReference>
<dbReference type="Pfam" id="PF13247">
    <property type="entry name" value="Fer4_11"/>
    <property type="match status" value="1"/>
</dbReference>
<dbReference type="Gene3D" id="3.40.228.10">
    <property type="entry name" value="Dimethylsulfoxide Reductase, domain 2"/>
    <property type="match status" value="1"/>
</dbReference>
<comment type="caution">
    <text evidence="2">The sequence shown here is derived from an EMBL/GenBank/DDBJ whole genome shotgun (WGS) entry which is preliminary data.</text>
</comment>
<organism evidence="2 3">
    <name type="scientific">Tistrella mobilis</name>
    <dbReference type="NCBI Taxonomy" id="171437"/>
    <lineage>
        <taxon>Bacteria</taxon>
        <taxon>Pseudomonadati</taxon>
        <taxon>Pseudomonadota</taxon>
        <taxon>Alphaproteobacteria</taxon>
        <taxon>Geminicoccales</taxon>
        <taxon>Geminicoccaceae</taxon>
        <taxon>Tistrella</taxon>
    </lineage>
</organism>